<evidence type="ECO:0000256" key="2">
    <source>
        <dbReference type="ARBA" id="ARBA00022529"/>
    </source>
</evidence>
<evidence type="ECO:0000256" key="6">
    <source>
        <dbReference type="ARBA" id="ARBA00023295"/>
    </source>
</evidence>
<keyword evidence="6" id="KW-0326">Glycosidase</keyword>
<keyword evidence="5" id="KW-1035">Host cytoplasm</keyword>
<protein>
    <submittedName>
        <fullName evidence="8">Lysozyme-like domain-containing protein</fullName>
    </submittedName>
</protein>
<dbReference type="GO" id="GO:0009253">
    <property type="term" value="P:peptidoglycan catabolic process"/>
    <property type="evidence" value="ECO:0007669"/>
    <property type="project" value="InterPro"/>
</dbReference>
<dbReference type="AlphaFoldDB" id="A0AAE0M785"/>
<dbReference type="InterPro" id="IPR023346">
    <property type="entry name" value="Lysozyme-like_dom_sf"/>
</dbReference>
<dbReference type="InterPro" id="IPR023347">
    <property type="entry name" value="Lysozyme_dom_sf"/>
</dbReference>
<sequence length="266" mass="28486">MKFTIVTALTSVLALGASAYPIKGDTVNCRSGPGTSYAVKKTYNKGFEVKISCQTPGEVIEGVKLWDKTQDGCYVSDYYVKTGTSDYVAPKCPTSGGGGSCSKYPRSNQATVDLIAEFEGFRANVYTDPTGNPTVGYGHLCTKSGCTEVKYPIPLSKANGKKLLADDMKPKEKCLTEMTNDKVTLNANQYGALVSWTFNMGCGAAKGSSLIKRLNNGESPNKVISEELPKWVHGNGEVLPGLVRRRNAEVALAKKATSDKALPVKC</sequence>
<dbReference type="InterPro" id="IPR033907">
    <property type="entry name" value="Endolysin_autolysin"/>
</dbReference>
<proteinExistence type="inferred from homology"/>
<dbReference type="Pfam" id="PF00959">
    <property type="entry name" value="Phage_lysozyme"/>
    <property type="match status" value="1"/>
</dbReference>
<dbReference type="PANTHER" id="PTHR38107">
    <property type="match status" value="1"/>
</dbReference>
<name>A0AAE0M785_9PEZI</name>
<accession>A0AAE0M785</accession>
<gene>
    <name evidence="8" type="ORF">B0H66DRAFT_589709</name>
</gene>
<feature type="signal peptide" evidence="7">
    <location>
        <begin position="1"/>
        <end position="19"/>
    </location>
</feature>
<evidence type="ECO:0000313" key="9">
    <source>
        <dbReference type="Proteomes" id="UP001283341"/>
    </source>
</evidence>
<evidence type="ECO:0000256" key="5">
    <source>
        <dbReference type="ARBA" id="ARBA00023200"/>
    </source>
</evidence>
<dbReference type="InterPro" id="IPR051018">
    <property type="entry name" value="Bacteriophage_GH24"/>
</dbReference>
<feature type="chain" id="PRO_5042158774" evidence="7">
    <location>
        <begin position="20"/>
        <end position="266"/>
    </location>
</feature>
<evidence type="ECO:0000256" key="3">
    <source>
        <dbReference type="ARBA" id="ARBA00022638"/>
    </source>
</evidence>
<reference evidence="8" key="2">
    <citation type="submission" date="2023-06" db="EMBL/GenBank/DDBJ databases">
        <authorList>
            <consortium name="Lawrence Berkeley National Laboratory"/>
            <person name="Haridas S."/>
            <person name="Hensen N."/>
            <person name="Bonometti L."/>
            <person name="Westerberg I."/>
            <person name="Brannstrom I.O."/>
            <person name="Guillou S."/>
            <person name="Cros-Aarteil S."/>
            <person name="Calhoun S."/>
            <person name="Kuo A."/>
            <person name="Mondo S."/>
            <person name="Pangilinan J."/>
            <person name="Riley R."/>
            <person name="Labutti K."/>
            <person name="Andreopoulos B."/>
            <person name="Lipzen A."/>
            <person name="Chen C."/>
            <person name="Yanf M."/>
            <person name="Daum C."/>
            <person name="Ng V."/>
            <person name="Clum A."/>
            <person name="Steindorff A."/>
            <person name="Ohm R."/>
            <person name="Martin F."/>
            <person name="Silar P."/>
            <person name="Natvig D."/>
            <person name="Lalanne C."/>
            <person name="Gautier V."/>
            <person name="Ament-Velasquez S.L."/>
            <person name="Kruys A."/>
            <person name="Hutchinson M.I."/>
            <person name="Powell A.J."/>
            <person name="Barry K."/>
            <person name="Miller A.N."/>
            <person name="Grigoriev I.V."/>
            <person name="Debuchy R."/>
            <person name="Gladieux P."/>
            <person name="Thoren M.H."/>
            <person name="Johannesson H."/>
        </authorList>
    </citation>
    <scope>NUCLEOTIDE SEQUENCE</scope>
    <source>
        <strain evidence="8">CBS 118394</strain>
    </source>
</reference>
<evidence type="ECO:0000313" key="8">
    <source>
        <dbReference type="EMBL" id="KAK3321887.1"/>
    </source>
</evidence>
<dbReference type="GO" id="GO:0031640">
    <property type="term" value="P:killing of cells of another organism"/>
    <property type="evidence" value="ECO:0007669"/>
    <property type="project" value="UniProtKB-KW"/>
</dbReference>
<keyword evidence="7" id="KW-0732">Signal</keyword>
<dbReference type="Proteomes" id="UP001283341">
    <property type="component" value="Unassembled WGS sequence"/>
</dbReference>
<keyword evidence="9" id="KW-1185">Reference proteome</keyword>
<keyword evidence="2" id="KW-0929">Antimicrobial</keyword>
<evidence type="ECO:0000256" key="7">
    <source>
        <dbReference type="SAM" id="SignalP"/>
    </source>
</evidence>
<dbReference type="EMBL" id="JAUEDM010000003">
    <property type="protein sequence ID" value="KAK3321887.1"/>
    <property type="molecule type" value="Genomic_DNA"/>
</dbReference>
<dbReference type="Gene3D" id="2.30.30.40">
    <property type="entry name" value="SH3 Domains"/>
    <property type="match status" value="1"/>
</dbReference>
<comment type="caution">
    <text evidence="8">The sequence shown here is derived from an EMBL/GenBank/DDBJ whole genome shotgun (WGS) entry which is preliminary data.</text>
</comment>
<dbReference type="SUPFAM" id="SSF53955">
    <property type="entry name" value="Lysozyme-like"/>
    <property type="match status" value="1"/>
</dbReference>
<dbReference type="CDD" id="cd00737">
    <property type="entry name" value="lyz_endolysin_autolysin"/>
    <property type="match status" value="1"/>
</dbReference>
<dbReference type="Gene3D" id="1.10.530.40">
    <property type="match status" value="1"/>
</dbReference>
<dbReference type="InterPro" id="IPR002196">
    <property type="entry name" value="Glyco_hydro_24"/>
</dbReference>
<keyword evidence="4" id="KW-0378">Hydrolase</keyword>
<evidence type="ECO:0000256" key="4">
    <source>
        <dbReference type="ARBA" id="ARBA00022801"/>
    </source>
</evidence>
<organism evidence="8 9">
    <name type="scientific">Apodospora peruviana</name>
    <dbReference type="NCBI Taxonomy" id="516989"/>
    <lineage>
        <taxon>Eukaryota</taxon>
        <taxon>Fungi</taxon>
        <taxon>Dikarya</taxon>
        <taxon>Ascomycota</taxon>
        <taxon>Pezizomycotina</taxon>
        <taxon>Sordariomycetes</taxon>
        <taxon>Sordariomycetidae</taxon>
        <taxon>Sordariales</taxon>
        <taxon>Lasiosphaeriaceae</taxon>
        <taxon>Apodospora</taxon>
    </lineage>
</organism>
<dbReference type="PANTHER" id="PTHR38107:SF3">
    <property type="entry name" value="LYSOZYME RRRD-RELATED"/>
    <property type="match status" value="1"/>
</dbReference>
<evidence type="ECO:0000256" key="1">
    <source>
        <dbReference type="ARBA" id="ARBA00000632"/>
    </source>
</evidence>
<dbReference type="InterPro" id="IPR034690">
    <property type="entry name" value="Endolysin_T4_type"/>
</dbReference>
<reference evidence="8" key="1">
    <citation type="journal article" date="2023" name="Mol. Phylogenet. Evol.">
        <title>Genome-scale phylogeny and comparative genomics of the fungal order Sordariales.</title>
        <authorList>
            <person name="Hensen N."/>
            <person name="Bonometti L."/>
            <person name="Westerberg I."/>
            <person name="Brannstrom I.O."/>
            <person name="Guillou S."/>
            <person name="Cros-Aarteil S."/>
            <person name="Calhoun S."/>
            <person name="Haridas S."/>
            <person name="Kuo A."/>
            <person name="Mondo S."/>
            <person name="Pangilinan J."/>
            <person name="Riley R."/>
            <person name="LaButti K."/>
            <person name="Andreopoulos B."/>
            <person name="Lipzen A."/>
            <person name="Chen C."/>
            <person name="Yan M."/>
            <person name="Daum C."/>
            <person name="Ng V."/>
            <person name="Clum A."/>
            <person name="Steindorff A."/>
            <person name="Ohm R.A."/>
            <person name="Martin F."/>
            <person name="Silar P."/>
            <person name="Natvig D.O."/>
            <person name="Lalanne C."/>
            <person name="Gautier V."/>
            <person name="Ament-Velasquez S.L."/>
            <person name="Kruys A."/>
            <person name="Hutchinson M.I."/>
            <person name="Powell A.J."/>
            <person name="Barry K."/>
            <person name="Miller A.N."/>
            <person name="Grigoriev I.V."/>
            <person name="Debuchy R."/>
            <person name="Gladieux P."/>
            <person name="Hiltunen Thoren M."/>
            <person name="Johannesson H."/>
        </authorList>
    </citation>
    <scope>NUCLEOTIDE SEQUENCE</scope>
    <source>
        <strain evidence="8">CBS 118394</strain>
    </source>
</reference>
<dbReference type="HAMAP" id="MF_04110">
    <property type="entry name" value="ENDOLYSIN_T4"/>
    <property type="match status" value="1"/>
</dbReference>
<dbReference type="GO" id="GO:0016998">
    <property type="term" value="P:cell wall macromolecule catabolic process"/>
    <property type="evidence" value="ECO:0007669"/>
    <property type="project" value="InterPro"/>
</dbReference>
<comment type="catalytic activity">
    <reaction evidence="1">
        <text>Hydrolysis of (1-&gt;4)-beta-linkages between N-acetylmuramic acid and N-acetyl-D-glucosamine residues in a peptidoglycan and between N-acetyl-D-glucosamine residues in chitodextrins.</text>
        <dbReference type="EC" id="3.2.1.17"/>
    </reaction>
</comment>
<keyword evidence="3" id="KW-0081">Bacteriolytic enzyme</keyword>
<dbReference type="GO" id="GO:0042742">
    <property type="term" value="P:defense response to bacterium"/>
    <property type="evidence" value="ECO:0007669"/>
    <property type="project" value="UniProtKB-KW"/>
</dbReference>
<dbReference type="GO" id="GO:0003796">
    <property type="term" value="F:lysozyme activity"/>
    <property type="evidence" value="ECO:0007669"/>
    <property type="project" value="UniProtKB-EC"/>
</dbReference>